<organism evidence="2 3">
    <name type="scientific">Magallana gigas</name>
    <name type="common">Pacific oyster</name>
    <name type="synonym">Crassostrea gigas</name>
    <dbReference type="NCBI Taxonomy" id="29159"/>
    <lineage>
        <taxon>Eukaryota</taxon>
        <taxon>Metazoa</taxon>
        <taxon>Spiralia</taxon>
        <taxon>Lophotrochozoa</taxon>
        <taxon>Mollusca</taxon>
        <taxon>Bivalvia</taxon>
        <taxon>Autobranchia</taxon>
        <taxon>Pteriomorphia</taxon>
        <taxon>Ostreida</taxon>
        <taxon>Ostreoidea</taxon>
        <taxon>Ostreidae</taxon>
        <taxon>Magallana</taxon>
    </lineage>
</organism>
<dbReference type="EnsemblMetazoa" id="G6198.15">
    <property type="protein sequence ID" value="G6198.15:cds"/>
    <property type="gene ID" value="G6198"/>
</dbReference>
<feature type="compositionally biased region" description="Polar residues" evidence="1">
    <location>
        <begin position="115"/>
        <end position="126"/>
    </location>
</feature>
<keyword evidence="3" id="KW-1185">Reference proteome</keyword>
<feature type="compositionally biased region" description="Low complexity" evidence="1">
    <location>
        <begin position="102"/>
        <end position="114"/>
    </location>
</feature>
<dbReference type="EnsemblMetazoa" id="G6198.1">
    <property type="protein sequence ID" value="G6198.1:cds"/>
    <property type="gene ID" value="G6198"/>
</dbReference>
<dbReference type="EnsemblMetazoa" id="G6198.2">
    <property type="protein sequence ID" value="G6198.2:cds"/>
    <property type="gene ID" value="G6198"/>
</dbReference>
<dbReference type="EnsemblMetazoa" id="G6198.9">
    <property type="protein sequence ID" value="G6198.9:cds"/>
    <property type="gene ID" value="G6198"/>
</dbReference>
<evidence type="ECO:0000256" key="1">
    <source>
        <dbReference type="SAM" id="MobiDB-lite"/>
    </source>
</evidence>
<reference evidence="2" key="1">
    <citation type="submission" date="2022-08" db="UniProtKB">
        <authorList>
            <consortium name="EnsemblMetazoa"/>
        </authorList>
    </citation>
    <scope>IDENTIFICATION</scope>
    <source>
        <strain evidence="2">05x7-T-G4-1.051#20</strain>
    </source>
</reference>
<feature type="region of interest" description="Disordered" evidence="1">
    <location>
        <begin position="254"/>
        <end position="276"/>
    </location>
</feature>
<feature type="compositionally biased region" description="Polar residues" evidence="1">
    <location>
        <begin position="214"/>
        <end position="223"/>
    </location>
</feature>
<feature type="compositionally biased region" description="Basic and acidic residues" evidence="1">
    <location>
        <begin position="224"/>
        <end position="235"/>
    </location>
</feature>
<evidence type="ECO:0000313" key="3">
    <source>
        <dbReference type="Proteomes" id="UP000005408"/>
    </source>
</evidence>
<sequence>MGDFDDFDDKDLFSGTFDLLEDIKSAGYDLRKSKFFNTPIEKIFDSPFFTRNRNRTRGESSTSRFPKFSSNSSKKSTSTTESSETDSGDEIFHSKSFRRSDSTYSTSSHDTTSSGETVSDASSTRSYPRKVNITRQIPVQHYVTSNKNFKSGLSKTHEKDFIGNEKRSVPHELYTQLENESNERRPQSMSPKPEERVLYMNTGSNSRCFRSKSTDLQNINESDSNQKDRRSVPPELCNVRRYEQSKSLPDVLRTDRMSLPPNVPKVGCEKGEQPSWDERQGRIEGALKWLRSELGLLRAQDKVLLSQLKRCQDTIEVIKKQRSEEMEDGEEEEEGHWEDWEIAEFDRRCKEGEIIDDLPSSCNGKTLDISPNVAEVTS</sequence>
<proteinExistence type="predicted"/>
<protein>
    <submittedName>
        <fullName evidence="2">Uncharacterized protein</fullName>
    </submittedName>
</protein>
<evidence type="ECO:0000313" key="2">
    <source>
        <dbReference type="EnsemblMetazoa" id="G6198.9:cds"/>
    </source>
</evidence>
<dbReference type="EnsemblMetazoa" id="G6198.11">
    <property type="protein sequence ID" value="G6198.11:cds"/>
    <property type="gene ID" value="G6198"/>
</dbReference>
<dbReference type="EnsemblMetazoa" id="G6198.10">
    <property type="protein sequence ID" value="G6198.10:cds"/>
    <property type="gene ID" value="G6198"/>
</dbReference>
<name>A0A8W8NKB4_MAGGI</name>
<feature type="region of interest" description="Disordered" evidence="1">
    <location>
        <begin position="47"/>
        <end position="133"/>
    </location>
</feature>
<feature type="compositionally biased region" description="Basic and acidic residues" evidence="1">
    <location>
        <begin position="90"/>
        <end position="101"/>
    </location>
</feature>
<dbReference type="OrthoDB" id="9948935at2759"/>
<dbReference type="OMA" id="CQDTIED"/>
<feature type="region of interest" description="Disordered" evidence="1">
    <location>
        <begin position="206"/>
        <end position="235"/>
    </location>
</feature>
<accession>A0A8W8NKB4</accession>
<dbReference type="AlphaFoldDB" id="A0A8W8NKB4"/>
<feature type="compositionally biased region" description="Low complexity" evidence="1">
    <location>
        <begin position="59"/>
        <end position="82"/>
    </location>
</feature>
<feature type="compositionally biased region" description="Basic and acidic residues" evidence="1">
    <location>
        <begin position="267"/>
        <end position="276"/>
    </location>
</feature>
<dbReference type="Proteomes" id="UP000005408">
    <property type="component" value="Unassembled WGS sequence"/>
</dbReference>